<dbReference type="Gene3D" id="3.40.50.150">
    <property type="entry name" value="Vaccinia Virus protein VP39"/>
    <property type="match status" value="1"/>
</dbReference>
<evidence type="ECO:0000256" key="3">
    <source>
        <dbReference type="ARBA" id="ARBA00022679"/>
    </source>
</evidence>
<evidence type="ECO:0000256" key="4">
    <source>
        <dbReference type="ARBA" id="ARBA00022691"/>
    </source>
</evidence>
<name>A0A3R6IH58_9BACT</name>
<keyword evidence="3 7" id="KW-0808">Transferase</keyword>
<evidence type="ECO:0000256" key="5">
    <source>
        <dbReference type="ARBA" id="ARBA00022747"/>
    </source>
</evidence>
<evidence type="ECO:0000313" key="9">
    <source>
        <dbReference type="EMBL" id="RHG67068.1"/>
    </source>
</evidence>
<accession>A0A3R6IH58</accession>
<dbReference type="Pfam" id="PF00145">
    <property type="entry name" value="DNA_methylase"/>
    <property type="match status" value="1"/>
</dbReference>
<comment type="caution">
    <text evidence="9">The sequence shown here is derived from an EMBL/GenBank/DDBJ whole genome shotgun (WGS) entry which is preliminary data.</text>
</comment>
<evidence type="ECO:0000256" key="8">
    <source>
        <dbReference type="RuleBase" id="RU000416"/>
    </source>
</evidence>
<dbReference type="RefSeq" id="WP_118200535.1">
    <property type="nucleotide sequence ID" value="NZ_JAPDVJ010000001.1"/>
</dbReference>
<dbReference type="InterPro" id="IPR029063">
    <property type="entry name" value="SAM-dependent_MTases_sf"/>
</dbReference>
<protein>
    <recommendedName>
        <fullName evidence="1">DNA (cytosine-5-)-methyltransferase</fullName>
        <ecNumber evidence="1">2.1.1.37</ecNumber>
    </recommendedName>
</protein>
<gene>
    <name evidence="9" type="primary">dcm</name>
    <name evidence="9" type="ORF">DW250_05275</name>
</gene>
<keyword evidence="5" id="KW-0680">Restriction system</keyword>
<dbReference type="PANTHER" id="PTHR46098:SF1">
    <property type="entry name" value="TRNA (CYTOSINE(38)-C(5))-METHYLTRANSFERASE"/>
    <property type="match status" value="1"/>
</dbReference>
<evidence type="ECO:0000256" key="1">
    <source>
        <dbReference type="ARBA" id="ARBA00011975"/>
    </source>
</evidence>
<keyword evidence="2 7" id="KW-0489">Methyltransferase</keyword>
<dbReference type="GO" id="GO:0009307">
    <property type="term" value="P:DNA restriction-modification system"/>
    <property type="evidence" value="ECO:0007669"/>
    <property type="project" value="UniProtKB-KW"/>
</dbReference>
<reference evidence="9 10" key="1">
    <citation type="submission" date="2018-08" db="EMBL/GenBank/DDBJ databases">
        <title>A genome reference for cultivated species of the human gut microbiota.</title>
        <authorList>
            <person name="Zou Y."/>
            <person name="Xue W."/>
            <person name="Luo G."/>
        </authorList>
    </citation>
    <scope>NUCLEOTIDE SEQUENCE [LARGE SCALE GENOMIC DNA]</scope>
    <source>
        <strain evidence="9 10">AM22-1</strain>
    </source>
</reference>
<sequence length="360" mass="41275">MIYDKNHPLRVCTLCSGYDSQCLALKYLKDKHSEFDFDLVAWSEIDKSAITAHNILFPEYKDRNLGDMSKIMWDGVKDFDMLTYSTPCQSVSTAGMRKGIEEGSGTKSSLLWYTRNAIIAKKPRYLLMENVKGLVTEKFRPFFFAWLKELESYGYTSYYRVLNAKDYGVPQNRERIFVISIRRDGEENFHYHFPKAEKLTLRIADILQDSEDKTLYISKSLSDGLIRKTNANEVSSPKIIHIGDLPIGAKFAGKQRVFSIHGISPTLMENMYKDPKNYGCIPKVVVKNKVRKLSPFECFALMGVHKEDDYKLCNSGLKKTKLYKLSGNSIVTNCMTAMFEELLYPTGNSYVEKDGQLSLF</sequence>
<dbReference type="GO" id="GO:0003886">
    <property type="term" value="F:DNA (cytosine-5-)-methyltransferase activity"/>
    <property type="evidence" value="ECO:0007669"/>
    <property type="project" value="UniProtKB-EC"/>
</dbReference>
<dbReference type="PROSITE" id="PS51679">
    <property type="entry name" value="SAM_MT_C5"/>
    <property type="match status" value="1"/>
</dbReference>
<feature type="active site" evidence="7">
    <location>
        <position position="88"/>
    </location>
</feature>
<dbReference type="InterPro" id="IPR050750">
    <property type="entry name" value="C5-MTase"/>
</dbReference>
<comment type="catalytic activity">
    <reaction evidence="6">
        <text>a 2'-deoxycytidine in DNA + S-adenosyl-L-methionine = a 5-methyl-2'-deoxycytidine in DNA + S-adenosyl-L-homocysteine + H(+)</text>
        <dbReference type="Rhea" id="RHEA:13681"/>
        <dbReference type="Rhea" id="RHEA-COMP:11369"/>
        <dbReference type="Rhea" id="RHEA-COMP:11370"/>
        <dbReference type="ChEBI" id="CHEBI:15378"/>
        <dbReference type="ChEBI" id="CHEBI:57856"/>
        <dbReference type="ChEBI" id="CHEBI:59789"/>
        <dbReference type="ChEBI" id="CHEBI:85452"/>
        <dbReference type="ChEBI" id="CHEBI:85454"/>
        <dbReference type="EC" id="2.1.1.37"/>
    </reaction>
</comment>
<dbReference type="AlphaFoldDB" id="A0A3R6IH58"/>
<dbReference type="GO" id="GO:0032259">
    <property type="term" value="P:methylation"/>
    <property type="evidence" value="ECO:0007669"/>
    <property type="project" value="UniProtKB-KW"/>
</dbReference>
<dbReference type="PANTHER" id="PTHR46098">
    <property type="entry name" value="TRNA (CYTOSINE(38)-C(5))-METHYLTRANSFERASE"/>
    <property type="match status" value="1"/>
</dbReference>
<evidence type="ECO:0000256" key="2">
    <source>
        <dbReference type="ARBA" id="ARBA00022603"/>
    </source>
</evidence>
<dbReference type="Proteomes" id="UP000286501">
    <property type="component" value="Unassembled WGS sequence"/>
</dbReference>
<dbReference type="NCBIfam" id="TIGR00675">
    <property type="entry name" value="dcm"/>
    <property type="match status" value="1"/>
</dbReference>
<evidence type="ECO:0000313" key="10">
    <source>
        <dbReference type="Proteomes" id="UP000286501"/>
    </source>
</evidence>
<organism evidence="9 10">
    <name type="scientific">Segatella copri</name>
    <dbReference type="NCBI Taxonomy" id="165179"/>
    <lineage>
        <taxon>Bacteria</taxon>
        <taxon>Pseudomonadati</taxon>
        <taxon>Bacteroidota</taxon>
        <taxon>Bacteroidia</taxon>
        <taxon>Bacteroidales</taxon>
        <taxon>Prevotellaceae</taxon>
        <taxon>Segatella</taxon>
    </lineage>
</organism>
<evidence type="ECO:0000256" key="6">
    <source>
        <dbReference type="ARBA" id="ARBA00047422"/>
    </source>
</evidence>
<dbReference type="EMBL" id="QRIN01000016">
    <property type="protein sequence ID" value="RHG67068.1"/>
    <property type="molecule type" value="Genomic_DNA"/>
</dbReference>
<proteinExistence type="inferred from homology"/>
<keyword evidence="4 7" id="KW-0949">S-adenosyl-L-methionine</keyword>
<dbReference type="EC" id="2.1.1.37" evidence="1"/>
<dbReference type="InterPro" id="IPR001525">
    <property type="entry name" value="C5_MeTfrase"/>
</dbReference>
<evidence type="ECO:0000256" key="7">
    <source>
        <dbReference type="PROSITE-ProRule" id="PRU01016"/>
    </source>
</evidence>
<dbReference type="SUPFAM" id="SSF53335">
    <property type="entry name" value="S-adenosyl-L-methionine-dependent methyltransferases"/>
    <property type="match status" value="1"/>
</dbReference>
<dbReference type="PRINTS" id="PR00105">
    <property type="entry name" value="C5METTRFRASE"/>
</dbReference>
<comment type="similarity">
    <text evidence="7 8">Belongs to the class I-like SAM-binding methyltransferase superfamily. C5-methyltransferase family.</text>
</comment>